<dbReference type="PATRIC" id="fig|42253.5.peg.3542"/>
<sequence length="116" mass="13079">MVRLLLDENLSEYLLPSITPLYPQSGHVRLLGAGGASDDIVWRLAKEHGCLLVTRDQDFLRLSMMRGAPQKVVWLDVGNCSNQDLVRLLTMRAHDIEQFARQETATFLTLTLPSTE</sequence>
<feature type="domain" description="DUF5615" evidence="1">
    <location>
        <begin position="3"/>
        <end position="109"/>
    </location>
</feature>
<dbReference type="STRING" id="42253.NITMOv2_3591"/>
<name>A0A0K2GGA5_NITMO</name>
<dbReference type="InterPro" id="IPR029060">
    <property type="entry name" value="PIN-like_dom_sf"/>
</dbReference>
<gene>
    <name evidence="2" type="ORF">NITMOv2_3591</name>
</gene>
<dbReference type="Proteomes" id="UP000069205">
    <property type="component" value="Chromosome"/>
</dbReference>
<reference evidence="2 3" key="1">
    <citation type="journal article" date="2015" name="Proc. Natl. Acad. Sci. U.S.A.">
        <title>Expanded metabolic versatility of ubiquitous nitrite-oxidizing bacteria from the genus Nitrospira.</title>
        <authorList>
            <person name="Koch H."/>
            <person name="Lucker S."/>
            <person name="Albertsen M."/>
            <person name="Kitzinger K."/>
            <person name="Herbold C."/>
            <person name="Spieck E."/>
            <person name="Nielsen P.H."/>
            <person name="Wagner M."/>
            <person name="Daims H."/>
        </authorList>
    </citation>
    <scope>NUCLEOTIDE SEQUENCE [LARGE SCALE GENOMIC DNA]</scope>
    <source>
        <strain evidence="2 3">NSP M-1</strain>
    </source>
</reference>
<accession>A0A0K2GGA5</accession>
<dbReference type="AlphaFoldDB" id="A0A0K2GGA5"/>
<dbReference type="RefSeq" id="WP_083448131.1">
    <property type="nucleotide sequence ID" value="NZ_CP011801.1"/>
</dbReference>
<dbReference type="SUPFAM" id="SSF88723">
    <property type="entry name" value="PIN domain-like"/>
    <property type="match status" value="1"/>
</dbReference>
<dbReference type="Pfam" id="PF18480">
    <property type="entry name" value="DUF5615"/>
    <property type="match status" value="1"/>
</dbReference>
<evidence type="ECO:0000313" key="3">
    <source>
        <dbReference type="Proteomes" id="UP000069205"/>
    </source>
</evidence>
<evidence type="ECO:0000313" key="2">
    <source>
        <dbReference type="EMBL" id="ALA59983.1"/>
    </source>
</evidence>
<proteinExistence type="predicted"/>
<protein>
    <recommendedName>
        <fullName evidence="1">DUF5615 domain-containing protein</fullName>
    </recommendedName>
</protein>
<dbReference type="InterPro" id="IPR041049">
    <property type="entry name" value="DUF5615"/>
</dbReference>
<keyword evidence="3" id="KW-1185">Reference proteome</keyword>
<dbReference type="KEGG" id="nmv:NITMOv2_3591"/>
<dbReference type="EMBL" id="CP011801">
    <property type="protein sequence ID" value="ALA59983.1"/>
    <property type="molecule type" value="Genomic_DNA"/>
</dbReference>
<evidence type="ECO:0000259" key="1">
    <source>
        <dbReference type="Pfam" id="PF18480"/>
    </source>
</evidence>
<organism evidence="2 3">
    <name type="scientific">Nitrospira moscoviensis</name>
    <dbReference type="NCBI Taxonomy" id="42253"/>
    <lineage>
        <taxon>Bacteria</taxon>
        <taxon>Pseudomonadati</taxon>
        <taxon>Nitrospirota</taxon>
        <taxon>Nitrospiria</taxon>
        <taxon>Nitrospirales</taxon>
        <taxon>Nitrospiraceae</taxon>
        <taxon>Nitrospira</taxon>
    </lineage>
</organism>